<name>A0A8S5QL41_9CAUD</name>
<proteinExistence type="predicted"/>
<dbReference type="EMBL" id="BK015686">
    <property type="protein sequence ID" value="DAE19800.1"/>
    <property type="molecule type" value="Genomic_DNA"/>
</dbReference>
<evidence type="ECO:0000313" key="1">
    <source>
        <dbReference type="EMBL" id="DAE19800.1"/>
    </source>
</evidence>
<organism evidence="1">
    <name type="scientific">Siphoviridae sp. cteoh1</name>
    <dbReference type="NCBI Taxonomy" id="2826407"/>
    <lineage>
        <taxon>Viruses</taxon>
        <taxon>Duplodnaviria</taxon>
        <taxon>Heunggongvirae</taxon>
        <taxon>Uroviricota</taxon>
        <taxon>Caudoviricetes</taxon>
    </lineage>
</organism>
<sequence>MATVPYTPVKGIWDETKGDFLDHGESRTQGKIYGVVLAEPNFAWEDFIDKDGITRTYACVDVLVYTEIYPEAKYIVGKSLSMELLPKTIKGKWEDIDGTQVYVFSEASFAGLQALGDDVEPCFEGAAFFELFNQM</sequence>
<accession>A0A8S5QL41</accession>
<protein>
    <submittedName>
        <fullName evidence="1">Uncharacterized protein</fullName>
    </submittedName>
</protein>
<reference evidence="1" key="1">
    <citation type="journal article" date="2021" name="Proc. Natl. Acad. Sci. U.S.A.">
        <title>A Catalog of Tens of Thousands of Viruses from Human Metagenomes Reveals Hidden Associations with Chronic Diseases.</title>
        <authorList>
            <person name="Tisza M.J."/>
            <person name="Buck C.B."/>
        </authorList>
    </citation>
    <scope>NUCLEOTIDE SEQUENCE</scope>
    <source>
        <strain evidence="1">Cteoh1</strain>
    </source>
</reference>